<gene>
    <name evidence="1" type="ORF">LMG29739_03577</name>
</gene>
<evidence type="ECO:0000313" key="1">
    <source>
        <dbReference type="EMBL" id="CAB3761198.1"/>
    </source>
</evidence>
<keyword evidence="2" id="KW-1185">Reference proteome</keyword>
<organism evidence="1 2">
    <name type="scientific">Paraburkholderia solisilvae</name>
    <dbReference type="NCBI Taxonomy" id="624376"/>
    <lineage>
        <taxon>Bacteria</taxon>
        <taxon>Pseudomonadati</taxon>
        <taxon>Pseudomonadota</taxon>
        <taxon>Betaproteobacteria</taxon>
        <taxon>Burkholderiales</taxon>
        <taxon>Burkholderiaceae</taxon>
        <taxon>Paraburkholderia</taxon>
    </lineage>
</organism>
<sequence length="326" mass="37688">MRGAVARLRDNGAQIQLALRIEQHAPVKLGERHARRIDLGAARVVVGLQVGQRERAPARERARRHLVEHAHIDQRGVAAICRLQSAARLAALFLVDQRHVAFCVEQRAGDRRVQLVAEVRLERRRVEPVRVQLQCELERRRGDIAGDTERAFAIDRRLQIDRQRARQVVADLLHFQLQRRDRHFDRTRGRVVGEGRRAVFQVQRADCVVPCRPGFLRFLHGVNRGALLRLVMRTGERQQIDIAVFLARRVDRKAARIDAFDVRLACREVDALERHVPLREGDRRLLHAGRGELQRLQIQRARADLQRRRRLRPVRAEVDARSEGSV</sequence>
<protein>
    <submittedName>
        <fullName evidence="1">Uncharacterized protein</fullName>
    </submittedName>
</protein>
<dbReference type="AlphaFoldDB" id="A0A6J5E401"/>
<dbReference type="Proteomes" id="UP000494329">
    <property type="component" value="Unassembled WGS sequence"/>
</dbReference>
<reference evidence="1 2" key="1">
    <citation type="submission" date="2020-04" db="EMBL/GenBank/DDBJ databases">
        <authorList>
            <person name="De Canck E."/>
        </authorList>
    </citation>
    <scope>NUCLEOTIDE SEQUENCE [LARGE SCALE GENOMIC DNA]</scope>
    <source>
        <strain evidence="1 2">LMG 29739</strain>
    </source>
</reference>
<name>A0A6J5E401_9BURK</name>
<proteinExistence type="predicted"/>
<accession>A0A6J5E401</accession>
<evidence type="ECO:0000313" key="2">
    <source>
        <dbReference type="Proteomes" id="UP000494329"/>
    </source>
</evidence>
<dbReference type="EMBL" id="CADIKF010000027">
    <property type="protein sequence ID" value="CAB3761198.1"/>
    <property type="molecule type" value="Genomic_DNA"/>
</dbReference>